<feature type="domain" description="AMP-binding enzyme C-terminal" evidence="4">
    <location>
        <begin position="440"/>
        <end position="530"/>
    </location>
</feature>
<organism evidence="5">
    <name type="scientific">Salvia splendens</name>
    <name type="common">Scarlet sage</name>
    <dbReference type="NCBI Taxonomy" id="180675"/>
    <lineage>
        <taxon>Eukaryota</taxon>
        <taxon>Viridiplantae</taxon>
        <taxon>Streptophyta</taxon>
        <taxon>Embryophyta</taxon>
        <taxon>Tracheophyta</taxon>
        <taxon>Spermatophyta</taxon>
        <taxon>Magnoliopsida</taxon>
        <taxon>eudicotyledons</taxon>
        <taxon>Gunneridae</taxon>
        <taxon>Pentapetalae</taxon>
        <taxon>asterids</taxon>
        <taxon>lamiids</taxon>
        <taxon>Lamiales</taxon>
        <taxon>Lamiaceae</taxon>
        <taxon>Nepetoideae</taxon>
        <taxon>Mentheae</taxon>
        <taxon>Salviinae</taxon>
        <taxon>Salvia</taxon>
        <taxon>Salvia subgen. Calosphace</taxon>
        <taxon>core Calosphace</taxon>
    </lineage>
</organism>
<keyword evidence="2" id="KW-0587">Phenylpropanoid metabolism</keyword>
<evidence type="ECO:0000313" key="6">
    <source>
        <dbReference type="Proteomes" id="UP000298416"/>
    </source>
</evidence>
<dbReference type="AlphaFoldDB" id="A0A8X8YZI8"/>
<proteinExistence type="predicted"/>
<dbReference type="PROSITE" id="PS00455">
    <property type="entry name" value="AMP_BINDING"/>
    <property type="match status" value="1"/>
</dbReference>
<dbReference type="PANTHER" id="PTHR43201">
    <property type="entry name" value="ACYL-COA SYNTHETASE"/>
    <property type="match status" value="1"/>
</dbReference>
<gene>
    <name evidence="5" type="ORF">SASPL_154078</name>
</gene>
<dbReference type="Gene3D" id="3.30.300.30">
    <property type="match status" value="1"/>
</dbReference>
<evidence type="ECO:0000259" key="4">
    <source>
        <dbReference type="Pfam" id="PF13193"/>
    </source>
</evidence>
<dbReference type="PANTHER" id="PTHR43201:SF32">
    <property type="entry name" value="2-SUCCINYLBENZOATE--COA LIGASE, CHLOROPLASTIC_PEROXISOMAL"/>
    <property type="match status" value="1"/>
</dbReference>
<dbReference type="SUPFAM" id="SSF56801">
    <property type="entry name" value="Acetyl-CoA synthetase-like"/>
    <property type="match status" value="1"/>
</dbReference>
<dbReference type="Pfam" id="PF13193">
    <property type="entry name" value="AMP-binding_C"/>
    <property type="match status" value="1"/>
</dbReference>
<dbReference type="Pfam" id="PF00501">
    <property type="entry name" value="AMP-binding"/>
    <property type="match status" value="1"/>
</dbReference>
<protein>
    <recommendedName>
        <fullName evidence="7">4-coumarate--CoA ligase</fullName>
    </recommendedName>
</protein>
<evidence type="ECO:0000256" key="1">
    <source>
        <dbReference type="ARBA" id="ARBA00004930"/>
    </source>
</evidence>
<reference evidence="5" key="1">
    <citation type="submission" date="2018-01" db="EMBL/GenBank/DDBJ databases">
        <authorList>
            <person name="Mao J.F."/>
        </authorList>
    </citation>
    <scope>NUCLEOTIDE SEQUENCE</scope>
    <source>
        <strain evidence="5">Huo1</strain>
        <tissue evidence="5">Leaf</tissue>
    </source>
</reference>
<dbReference type="GO" id="GO:0009698">
    <property type="term" value="P:phenylpropanoid metabolic process"/>
    <property type="evidence" value="ECO:0007669"/>
    <property type="project" value="UniProtKB-KW"/>
</dbReference>
<dbReference type="Gene3D" id="3.40.50.12780">
    <property type="entry name" value="N-terminal domain of ligase-like"/>
    <property type="match status" value="1"/>
</dbReference>
<dbReference type="InterPro" id="IPR045851">
    <property type="entry name" value="AMP-bd_C_sf"/>
</dbReference>
<dbReference type="InterPro" id="IPR020845">
    <property type="entry name" value="AMP-binding_CS"/>
</dbReference>
<feature type="domain" description="AMP-dependent synthetase/ligase" evidence="3">
    <location>
        <begin position="22"/>
        <end position="389"/>
    </location>
</feature>
<comment type="pathway">
    <text evidence="1">Phytoalexin biosynthesis; 3,4',5-trihydroxystilbene biosynthesis; 3,4',5-trihydroxystilbene from trans-4-coumarate: step 1/2.</text>
</comment>
<evidence type="ECO:0000313" key="5">
    <source>
        <dbReference type="EMBL" id="KAG6385247.1"/>
    </source>
</evidence>
<dbReference type="GO" id="GO:0006631">
    <property type="term" value="P:fatty acid metabolic process"/>
    <property type="evidence" value="ECO:0007669"/>
    <property type="project" value="TreeGrafter"/>
</dbReference>
<dbReference type="EMBL" id="PNBA02000022">
    <property type="protein sequence ID" value="KAG6385247.1"/>
    <property type="molecule type" value="Genomic_DNA"/>
</dbReference>
<name>A0A8X8YZI8_SALSN</name>
<dbReference type="InterPro" id="IPR042099">
    <property type="entry name" value="ANL_N_sf"/>
</dbReference>
<sequence>MNMHSEAHICHCLTRLATLRRHSALTIHAGRRKTGMQFVQAVTRLARGLLHLGIKPGHVISLSALNSDLYLEWLLAITYVGGIAAPLNYRWSMEEAKSAMEVARPVMLVTDSSSGYWHSKFNIDSVPSLRWHVQMDGPFNVFSNELLAEPARVNPELDYLWAPENVAIICFTSGTTGKPKGATLSHSALVIQSLAKIATVGYDEDDVYLHTAPLCHIGGISSALAVLMAGGCHVIAPKFETESAFEAIRDHNVTSLITVPTMMADFISFRLVNRRSESIESVSKILNGGGGLSAKLVEQAAKVFPRAKILSAYGMTEACSSLTFMTLCDPAKEVGRLPSDDVETSNLSSRGGVCVGKPAPHVELKLCVEESCDGGRILMRGPHTMLYYWGLPPSLGSNQVDEGWLDTGDIGRVDEQGNLWLVGRAKDKIKSGGENIYPEEVEGVLSQHSGISGVVVIGVPDSRLTEMVIGCIRVKEGWQWTDSDVDHSQNRCLSSTILRQFCKDKYLTGFKIPRRFVLWEKNFPLTTTGKLKRDQVRAQLMSHAQILSSKI</sequence>
<evidence type="ECO:0008006" key="7">
    <source>
        <dbReference type="Google" id="ProtNLM"/>
    </source>
</evidence>
<dbReference type="OrthoDB" id="10253115at2759"/>
<comment type="caution">
    <text evidence="5">The sequence shown here is derived from an EMBL/GenBank/DDBJ whole genome shotgun (WGS) entry which is preliminary data.</text>
</comment>
<dbReference type="Proteomes" id="UP000298416">
    <property type="component" value="Unassembled WGS sequence"/>
</dbReference>
<keyword evidence="6" id="KW-1185">Reference proteome</keyword>
<reference evidence="5" key="2">
    <citation type="submission" date="2020-08" db="EMBL/GenBank/DDBJ databases">
        <title>Plant Genome Project.</title>
        <authorList>
            <person name="Zhang R.-G."/>
        </authorList>
    </citation>
    <scope>NUCLEOTIDE SEQUENCE</scope>
    <source>
        <strain evidence="5">Huo1</strain>
        <tissue evidence="5">Leaf</tissue>
    </source>
</reference>
<dbReference type="GO" id="GO:0031956">
    <property type="term" value="F:medium-chain fatty acid-CoA ligase activity"/>
    <property type="evidence" value="ECO:0007669"/>
    <property type="project" value="TreeGrafter"/>
</dbReference>
<evidence type="ECO:0000256" key="2">
    <source>
        <dbReference type="ARBA" id="ARBA00023051"/>
    </source>
</evidence>
<accession>A0A8X8YZI8</accession>
<dbReference type="InterPro" id="IPR025110">
    <property type="entry name" value="AMP-bd_C"/>
</dbReference>
<evidence type="ECO:0000259" key="3">
    <source>
        <dbReference type="Pfam" id="PF00501"/>
    </source>
</evidence>
<dbReference type="InterPro" id="IPR000873">
    <property type="entry name" value="AMP-dep_synth/lig_dom"/>
</dbReference>